<sequence>MRFTASTVVSFLTALSSAAPAVLEPRQGGEYYAVGNQYSSGGCLASSLIFADPIYVKNGCVALNRFGTSPSIVSYTLIGENAGCSVKLYTDDTCTSPAFSAPVGGCVQGGSPFHEIFG</sequence>
<reference evidence="1" key="1">
    <citation type="journal article" date="2020" name="Stud. Mycol.">
        <title>101 Dothideomycetes genomes: a test case for predicting lifestyles and emergence of pathogens.</title>
        <authorList>
            <person name="Haridas S."/>
            <person name="Albert R."/>
            <person name="Binder M."/>
            <person name="Bloem J."/>
            <person name="Labutti K."/>
            <person name="Salamov A."/>
            <person name="Andreopoulos B."/>
            <person name="Baker S."/>
            <person name="Barry K."/>
            <person name="Bills G."/>
            <person name="Bluhm B."/>
            <person name="Cannon C."/>
            <person name="Castanera R."/>
            <person name="Culley D."/>
            <person name="Daum C."/>
            <person name="Ezra D."/>
            <person name="Gonzalez J."/>
            <person name="Henrissat B."/>
            <person name="Kuo A."/>
            <person name="Liang C."/>
            <person name="Lipzen A."/>
            <person name="Lutzoni F."/>
            <person name="Magnuson J."/>
            <person name="Mondo S."/>
            <person name="Nolan M."/>
            <person name="Ohm R."/>
            <person name="Pangilinan J."/>
            <person name="Park H.-J."/>
            <person name="Ramirez L."/>
            <person name="Alfaro M."/>
            <person name="Sun H."/>
            <person name="Tritt A."/>
            <person name="Yoshinaga Y."/>
            <person name="Zwiers L.-H."/>
            <person name="Turgeon B."/>
            <person name="Goodwin S."/>
            <person name="Spatafora J."/>
            <person name="Crous P."/>
            <person name="Grigoriev I."/>
        </authorList>
    </citation>
    <scope>NUCLEOTIDE SEQUENCE</scope>
    <source>
        <strain evidence="1">ATCC 200398</strain>
    </source>
</reference>
<evidence type="ECO:0000313" key="2">
    <source>
        <dbReference type="Proteomes" id="UP000799755"/>
    </source>
</evidence>
<protein>
    <submittedName>
        <fullName evidence="1">Uncharacterized protein</fullName>
    </submittedName>
</protein>
<accession>A0ACB6R7X3</accession>
<comment type="caution">
    <text evidence="1">The sequence shown here is derived from an EMBL/GenBank/DDBJ whole genome shotgun (WGS) entry which is preliminary data.</text>
</comment>
<gene>
    <name evidence="1" type="ORF">BDR25DRAFT_340543</name>
</gene>
<evidence type="ECO:0000313" key="1">
    <source>
        <dbReference type="EMBL" id="KAF2474850.1"/>
    </source>
</evidence>
<keyword evidence="2" id="KW-1185">Reference proteome</keyword>
<name>A0ACB6R7X3_9PLEO</name>
<organism evidence="1 2">
    <name type="scientific">Lindgomyces ingoldianus</name>
    <dbReference type="NCBI Taxonomy" id="673940"/>
    <lineage>
        <taxon>Eukaryota</taxon>
        <taxon>Fungi</taxon>
        <taxon>Dikarya</taxon>
        <taxon>Ascomycota</taxon>
        <taxon>Pezizomycotina</taxon>
        <taxon>Dothideomycetes</taxon>
        <taxon>Pleosporomycetidae</taxon>
        <taxon>Pleosporales</taxon>
        <taxon>Lindgomycetaceae</taxon>
        <taxon>Lindgomyces</taxon>
    </lineage>
</organism>
<dbReference type="EMBL" id="MU003497">
    <property type="protein sequence ID" value="KAF2474850.1"/>
    <property type="molecule type" value="Genomic_DNA"/>
</dbReference>
<proteinExistence type="predicted"/>
<dbReference type="Proteomes" id="UP000799755">
    <property type="component" value="Unassembled WGS sequence"/>
</dbReference>